<feature type="compositionally biased region" description="Pro residues" evidence="1">
    <location>
        <begin position="278"/>
        <end position="318"/>
    </location>
</feature>
<keyword evidence="3" id="KW-1185">Reference proteome</keyword>
<dbReference type="EMBL" id="BAAFGZ010000342">
    <property type="protein sequence ID" value="GAB0137993.1"/>
    <property type="molecule type" value="Genomic_DNA"/>
</dbReference>
<protein>
    <submittedName>
        <fullName evidence="2">Uncharacterized protein</fullName>
    </submittedName>
</protein>
<proteinExistence type="predicted"/>
<feature type="region of interest" description="Disordered" evidence="1">
    <location>
        <begin position="211"/>
        <end position="256"/>
    </location>
</feature>
<dbReference type="PRINTS" id="PR01217">
    <property type="entry name" value="PRICHEXTENSN"/>
</dbReference>
<evidence type="ECO:0000256" key="1">
    <source>
        <dbReference type="SAM" id="MobiDB-lite"/>
    </source>
</evidence>
<sequence>MRESARRRQADTSRILVGYWRESTEPEPNQHAVYGILSRDGTLRFKVVSETRDGRPIQCKSLLSPGDSWIIHDEVVLEPHLRHLNRLEMKEYCRVRQHHIDQGEEGQDIAANIINSVELAKQIAEASYSRERPRNLRWAREKCADERRARRKLKKRLISEAAQLEHVTVAEADADAEAKPEIEAKTEAEIQVKVSQVRAEDARVQHHMMRSNSFTAIRPARSTPPVPVRESETAPPQPSAHVHAPAPPPALSSGRRDWHSVIQPHMRTVSPPIAAPAVPAPAPAPPPPPPPPPPPRASAPPASAAPPAPAPTMAPPALPTARGSKSYGGIRYDWKDTGLFTQKYVSRGCIITIDDEDYVEYRVLTKPAFI</sequence>
<dbReference type="Proteomes" id="UP001562357">
    <property type="component" value="Unassembled WGS sequence"/>
</dbReference>
<reference evidence="3" key="1">
    <citation type="submission" date="2024-06" db="EMBL/GenBank/DDBJ databases">
        <title>Draft Genome Sequences of Epichloe bromicola Strains Isolated from Elymus ciliaris.</title>
        <authorList>
            <consortium name="Epichloe bromicola genome sequencing consortium"/>
            <person name="Miura A."/>
            <person name="Imano S."/>
            <person name="Ashida A."/>
            <person name="Sato I."/>
            <person name="Chiba S."/>
            <person name="Tanaka A."/>
            <person name="Camagna M."/>
            <person name="Takemoto D."/>
        </authorList>
    </citation>
    <scope>NUCLEOTIDE SEQUENCE [LARGE SCALE GENOMIC DNA]</scope>
    <source>
        <strain evidence="3">DP</strain>
    </source>
</reference>
<organism evidence="2 3">
    <name type="scientific">Epichloe bromicola</name>
    <dbReference type="NCBI Taxonomy" id="79588"/>
    <lineage>
        <taxon>Eukaryota</taxon>
        <taxon>Fungi</taxon>
        <taxon>Dikarya</taxon>
        <taxon>Ascomycota</taxon>
        <taxon>Pezizomycotina</taxon>
        <taxon>Sordariomycetes</taxon>
        <taxon>Hypocreomycetidae</taxon>
        <taxon>Hypocreales</taxon>
        <taxon>Clavicipitaceae</taxon>
        <taxon>Epichloe</taxon>
    </lineage>
</organism>
<accession>A0ABQ0CX87</accession>
<gene>
    <name evidence="2" type="primary">g6242</name>
    <name evidence="2" type="ORF">EsDP_00006242</name>
</gene>
<name>A0ABQ0CX87_9HYPO</name>
<evidence type="ECO:0000313" key="3">
    <source>
        <dbReference type="Proteomes" id="UP001562357"/>
    </source>
</evidence>
<comment type="caution">
    <text evidence="2">The sequence shown here is derived from an EMBL/GenBank/DDBJ whole genome shotgun (WGS) entry which is preliminary data.</text>
</comment>
<feature type="region of interest" description="Disordered" evidence="1">
    <location>
        <begin position="271"/>
        <end position="324"/>
    </location>
</feature>
<evidence type="ECO:0000313" key="2">
    <source>
        <dbReference type="EMBL" id="GAB0137993.1"/>
    </source>
</evidence>